<dbReference type="WBParaSite" id="MhA1_Contig518.frz3.gene14">
    <property type="protein sequence ID" value="MhA1_Contig518.frz3.gene14"/>
    <property type="gene ID" value="MhA1_Contig518.frz3.gene14"/>
</dbReference>
<sequence length="255" mass="29204">MSLIMLFRFILLKILILEFVVFCVKPESKNHKGHQSPEITKGTIIVDKRNVSTPQNPSNMFLEHKIFKNESKNRRKLEGLDVIEQNSVDQGGMQGEQTKTGSLSVLRLLQDPIIASRFNSKNSKSVKKSKMNKESKVEKLFKLNDKSRKIKKGKSKKGKTKKVKEISEADKQNALIAQNKVAKALRAITLSREGPSSSSMLNQSFVNNYPQNYHQKMITARNDVNLKYDNSRYINIDQDDLEIKRNQKIAELKKN</sequence>
<accession>A0A1I8BSF6</accession>
<name>A0A1I8BSF6_MELHA</name>
<reference evidence="3" key="1">
    <citation type="submission" date="2016-11" db="UniProtKB">
        <authorList>
            <consortium name="WormBaseParasite"/>
        </authorList>
    </citation>
    <scope>IDENTIFICATION</scope>
</reference>
<feature type="signal peptide" evidence="1">
    <location>
        <begin position="1"/>
        <end position="23"/>
    </location>
</feature>
<proteinExistence type="predicted"/>
<keyword evidence="2" id="KW-1185">Reference proteome</keyword>
<organism evidence="2 3">
    <name type="scientific">Meloidogyne hapla</name>
    <name type="common">Root-knot nematode worm</name>
    <dbReference type="NCBI Taxonomy" id="6305"/>
    <lineage>
        <taxon>Eukaryota</taxon>
        <taxon>Metazoa</taxon>
        <taxon>Ecdysozoa</taxon>
        <taxon>Nematoda</taxon>
        <taxon>Chromadorea</taxon>
        <taxon>Rhabditida</taxon>
        <taxon>Tylenchina</taxon>
        <taxon>Tylenchomorpha</taxon>
        <taxon>Tylenchoidea</taxon>
        <taxon>Meloidogynidae</taxon>
        <taxon>Meloidogyninae</taxon>
        <taxon>Meloidogyne</taxon>
    </lineage>
</organism>
<evidence type="ECO:0000256" key="1">
    <source>
        <dbReference type="SAM" id="SignalP"/>
    </source>
</evidence>
<evidence type="ECO:0000313" key="3">
    <source>
        <dbReference type="WBParaSite" id="MhA1_Contig518.frz3.gene14"/>
    </source>
</evidence>
<evidence type="ECO:0000313" key="2">
    <source>
        <dbReference type="Proteomes" id="UP000095281"/>
    </source>
</evidence>
<feature type="chain" id="PRO_5009316123" evidence="1">
    <location>
        <begin position="24"/>
        <end position="255"/>
    </location>
</feature>
<dbReference type="AlphaFoldDB" id="A0A1I8BSF6"/>
<protein>
    <submittedName>
        <fullName evidence="3">Uncharacterized protein</fullName>
    </submittedName>
</protein>
<dbReference type="Proteomes" id="UP000095281">
    <property type="component" value="Unplaced"/>
</dbReference>
<keyword evidence="1" id="KW-0732">Signal</keyword>